<keyword evidence="1" id="KW-0805">Transcription regulation</keyword>
<dbReference type="SMART" id="SM00418">
    <property type="entry name" value="HTH_ARSR"/>
    <property type="match status" value="1"/>
</dbReference>
<dbReference type="InterPro" id="IPR011991">
    <property type="entry name" value="ArsR-like_HTH"/>
</dbReference>
<name>A0ABQ5LU30_9RHOB</name>
<dbReference type="PANTHER" id="PTHR43132">
    <property type="entry name" value="ARSENICAL RESISTANCE OPERON REPRESSOR ARSR-RELATED"/>
    <property type="match status" value="1"/>
</dbReference>
<dbReference type="PRINTS" id="PR00778">
    <property type="entry name" value="HTHARSR"/>
</dbReference>
<dbReference type="InterPro" id="IPR036390">
    <property type="entry name" value="WH_DNA-bd_sf"/>
</dbReference>
<dbReference type="Proteomes" id="UP001144205">
    <property type="component" value="Unassembled WGS sequence"/>
</dbReference>
<dbReference type="InterPro" id="IPR001845">
    <property type="entry name" value="HTH_ArsR_DNA-bd_dom"/>
</dbReference>
<evidence type="ECO:0000256" key="2">
    <source>
        <dbReference type="ARBA" id="ARBA00023125"/>
    </source>
</evidence>
<dbReference type="PROSITE" id="PS50987">
    <property type="entry name" value="HTH_ARSR_2"/>
    <property type="match status" value="1"/>
</dbReference>
<sequence>MDTLVKDAPDPEPATGGTLAPYAFEASTLLKVLGHEGRLMVLSHLKDGPKTVGELQALMGAAQPVISSHLARLRYEGLVSFDKDGKTSIYALTDDKARLILEMIGSVFCDGLRDHQR</sequence>
<evidence type="ECO:0000259" key="4">
    <source>
        <dbReference type="PROSITE" id="PS50987"/>
    </source>
</evidence>
<comment type="caution">
    <text evidence="5">The sequence shown here is derived from an EMBL/GenBank/DDBJ whole genome shotgun (WGS) entry which is preliminary data.</text>
</comment>
<organism evidence="5 6">
    <name type="scientific">Sinisalibacter aestuarii</name>
    <dbReference type="NCBI Taxonomy" id="2949426"/>
    <lineage>
        <taxon>Bacteria</taxon>
        <taxon>Pseudomonadati</taxon>
        <taxon>Pseudomonadota</taxon>
        <taxon>Alphaproteobacteria</taxon>
        <taxon>Rhodobacterales</taxon>
        <taxon>Roseobacteraceae</taxon>
        <taxon>Sinisalibacter</taxon>
    </lineage>
</organism>
<dbReference type="SUPFAM" id="SSF46785">
    <property type="entry name" value="Winged helix' DNA-binding domain"/>
    <property type="match status" value="1"/>
</dbReference>
<dbReference type="Gene3D" id="1.10.10.10">
    <property type="entry name" value="Winged helix-like DNA-binding domain superfamily/Winged helix DNA-binding domain"/>
    <property type="match status" value="1"/>
</dbReference>
<accession>A0ABQ5LU30</accession>
<gene>
    <name evidence="5" type="ORF">STA1M1_23550</name>
</gene>
<proteinExistence type="predicted"/>
<reference evidence="5" key="1">
    <citation type="journal article" date="2023" name="Int. J. Syst. Evol. Microbiol.">
        <title>Sinisalibacter aestuarii sp. nov., isolated from estuarine sediment of the Arakawa River.</title>
        <authorList>
            <person name="Arafat S.T."/>
            <person name="Hirano S."/>
            <person name="Sato A."/>
            <person name="Takeuchi K."/>
            <person name="Yasuda T."/>
            <person name="Terahara T."/>
            <person name="Hamada M."/>
            <person name="Kobayashi T."/>
        </authorList>
    </citation>
    <scope>NUCLEOTIDE SEQUENCE</scope>
    <source>
        <strain evidence="5">B-399</strain>
    </source>
</reference>
<evidence type="ECO:0000256" key="1">
    <source>
        <dbReference type="ARBA" id="ARBA00023015"/>
    </source>
</evidence>
<dbReference type="CDD" id="cd00090">
    <property type="entry name" value="HTH_ARSR"/>
    <property type="match status" value="1"/>
</dbReference>
<dbReference type="NCBIfam" id="NF033788">
    <property type="entry name" value="HTH_metalloreg"/>
    <property type="match status" value="1"/>
</dbReference>
<dbReference type="PANTHER" id="PTHR43132:SF2">
    <property type="entry name" value="ARSENICAL RESISTANCE OPERON REPRESSOR ARSR-RELATED"/>
    <property type="match status" value="1"/>
</dbReference>
<dbReference type="InterPro" id="IPR051011">
    <property type="entry name" value="Metal_resp_trans_reg"/>
</dbReference>
<dbReference type="Pfam" id="PF01022">
    <property type="entry name" value="HTH_5"/>
    <property type="match status" value="1"/>
</dbReference>
<keyword evidence="2" id="KW-0238">DNA-binding</keyword>
<protein>
    <submittedName>
        <fullName evidence="5">Transcriptional regulator</fullName>
    </submittedName>
</protein>
<dbReference type="RefSeq" id="WP_281842524.1">
    <property type="nucleotide sequence ID" value="NZ_BROH01000006.1"/>
</dbReference>
<evidence type="ECO:0000256" key="3">
    <source>
        <dbReference type="ARBA" id="ARBA00023163"/>
    </source>
</evidence>
<evidence type="ECO:0000313" key="5">
    <source>
        <dbReference type="EMBL" id="GKY88486.1"/>
    </source>
</evidence>
<dbReference type="EMBL" id="BROH01000006">
    <property type="protein sequence ID" value="GKY88486.1"/>
    <property type="molecule type" value="Genomic_DNA"/>
</dbReference>
<keyword evidence="6" id="KW-1185">Reference proteome</keyword>
<keyword evidence="3" id="KW-0804">Transcription</keyword>
<evidence type="ECO:0000313" key="6">
    <source>
        <dbReference type="Proteomes" id="UP001144205"/>
    </source>
</evidence>
<dbReference type="InterPro" id="IPR036388">
    <property type="entry name" value="WH-like_DNA-bd_sf"/>
</dbReference>
<feature type="domain" description="HTH arsR-type" evidence="4">
    <location>
        <begin position="19"/>
        <end position="115"/>
    </location>
</feature>